<protein>
    <recommendedName>
        <fullName evidence="3">Acetyltransferase AlgX (SGNH hydrolase-like protein)</fullName>
    </recommendedName>
</protein>
<name>A0A4R2RF55_9RHOB</name>
<keyword evidence="2" id="KW-1185">Reference proteome</keyword>
<dbReference type="EMBL" id="SLXU01000048">
    <property type="protein sequence ID" value="TCP58321.1"/>
    <property type="molecule type" value="Genomic_DNA"/>
</dbReference>
<dbReference type="AlphaFoldDB" id="A0A4R2RF55"/>
<dbReference type="OrthoDB" id="4169204at2"/>
<reference evidence="1 2" key="1">
    <citation type="submission" date="2019-03" db="EMBL/GenBank/DDBJ databases">
        <title>Genomic Encyclopedia of Type Strains, Phase IV (KMG-IV): sequencing the most valuable type-strain genomes for metagenomic binning, comparative biology and taxonomic classification.</title>
        <authorList>
            <person name="Goeker M."/>
        </authorList>
    </citation>
    <scope>NUCLEOTIDE SEQUENCE [LARGE SCALE GENOMIC DNA]</scope>
    <source>
        <strain evidence="1 2">DSM 24766</strain>
    </source>
</reference>
<dbReference type="Proteomes" id="UP000295050">
    <property type="component" value="Unassembled WGS sequence"/>
</dbReference>
<evidence type="ECO:0000313" key="1">
    <source>
        <dbReference type="EMBL" id="TCP58321.1"/>
    </source>
</evidence>
<proteinExistence type="predicted"/>
<organism evidence="1 2">
    <name type="scientific">Rhodovulum bhavnagarense</name>
    <dbReference type="NCBI Taxonomy" id="992286"/>
    <lineage>
        <taxon>Bacteria</taxon>
        <taxon>Pseudomonadati</taxon>
        <taxon>Pseudomonadota</taxon>
        <taxon>Alphaproteobacteria</taxon>
        <taxon>Rhodobacterales</taxon>
        <taxon>Paracoccaceae</taxon>
        <taxon>Rhodovulum</taxon>
    </lineage>
</organism>
<gene>
    <name evidence="1" type="ORF">EV663_1481</name>
</gene>
<dbReference type="RefSeq" id="WP_132953443.1">
    <property type="nucleotide sequence ID" value="NZ_SLXU01000048.1"/>
</dbReference>
<sequence>MSEEAKQVHRGKDGFLFLSGGRHGVFELFSGASSPAPGTAMVFCCNLNARSDYCELTDREFRMVVFPDKCVALRDKVGLATPLGSLYARCFADQVAASGAAWQVRYPLGPLDGHEDAFTRTDTHYSALGNLAMVKAILTGLVPDAMLAEGGARIEACIVERPGICGDLGTKLSPAPQETATVLRGSPVVLHMRGNGIKGGNDGICILVDSPEALGKKTLLIFGDSFFRALLPMLAVFYRRVIFCRTRYFHTEMVEAFAPDDIFCGVAERYLSRCNPDADRPHFLSYPLLLGLTCPPVVPRS</sequence>
<accession>A0A4R2RF55</accession>
<evidence type="ECO:0008006" key="3">
    <source>
        <dbReference type="Google" id="ProtNLM"/>
    </source>
</evidence>
<comment type="caution">
    <text evidence="1">The sequence shown here is derived from an EMBL/GenBank/DDBJ whole genome shotgun (WGS) entry which is preliminary data.</text>
</comment>
<evidence type="ECO:0000313" key="2">
    <source>
        <dbReference type="Proteomes" id="UP000295050"/>
    </source>
</evidence>